<dbReference type="AlphaFoldDB" id="A0A395JJU9"/>
<dbReference type="PROSITE" id="PS51257">
    <property type="entry name" value="PROKAR_LIPOPROTEIN"/>
    <property type="match status" value="1"/>
</dbReference>
<dbReference type="InParanoid" id="A0A395JJU9"/>
<dbReference type="RefSeq" id="WP_147250951.1">
    <property type="nucleotide sequence ID" value="NZ_QNRT01000002.1"/>
</dbReference>
<name>A0A395JJU9_9GAMM</name>
<proteinExistence type="predicted"/>
<dbReference type="EMBL" id="QNRT01000002">
    <property type="protein sequence ID" value="RBP50961.1"/>
    <property type="molecule type" value="Genomic_DNA"/>
</dbReference>
<protein>
    <submittedName>
        <fullName evidence="2">NlpB/DapX lipoprotein</fullName>
    </submittedName>
</protein>
<dbReference type="OrthoDB" id="5567595at2"/>
<accession>A0A395JJU9</accession>
<evidence type="ECO:0000313" key="2">
    <source>
        <dbReference type="EMBL" id="RBP50961.1"/>
    </source>
</evidence>
<dbReference type="InterPro" id="IPR042268">
    <property type="entry name" value="BamC_C"/>
</dbReference>
<comment type="caution">
    <text evidence="2">The sequence shown here is derived from an EMBL/GenBank/DDBJ whole genome shotgun (WGS) entry which is preliminary data.</text>
</comment>
<evidence type="ECO:0000256" key="1">
    <source>
        <dbReference type="SAM" id="MobiDB-lite"/>
    </source>
</evidence>
<feature type="region of interest" description="Disordered" evidence="1">
    <location>
        <begin position="51"/>
        <end position="79"/>
    </location>
</feature>
<gene>
    <name evidence="2" type="ORF">DFR28_102378</name>
</gene>
<sequence>MKTSPLSPSVSTRSVVNPLTLLMSLVLLLSIAGCGSRGVIQTVDDSADYRSARSLPPLKKPAREQVLPSSNDDPSTTPEDVVLIEPEPQPAAVQAQPTLIKDTDSSVNDADQFIAARVVTVDDDQAVLEIDASFDRAWEYLAENLQRSDVTIFARNESAGRFSIGCGDIVDDNVTVQKRGGWSFFTREKSENLEYCALQVVEKKGVSHVSVLNRSGAIVSANSSNRVFERILNN</sequence>
<reference evidence="2 3" key="1">
    <citation type="submission" date="2018-06" db="EMBL/GenBank/DDBJ databases">
        <title>Genomic Encyclopedia of Type Strains, Phase IV (KMG-IV): sequencing the most valuable type-strain genomes for metagenomic binning, comparative biology and taxonomic classification.</title>
        <authorList>
            <person name="Goeker M."/>
        </authorList>
    </citation>
    <scope>NUCLEOTIDE SEQUENCE [LARGE SCALE GENOMIC DNA]</scope>
    <source>
        <strain evidence="2 3">DSM 24032</strain>
    </source>
</reference>
<keyword evidence="3" id="KW-1185">Reference proteome</keyword>
<evidence type="ECO:0000313" key="3">
    <source>
        <dbReference type="Proteomes" id="UP000253083"/>
    </source>
</evidence>
<feature type="compositionally biased region" description="Polar residues" evidence="1">
    <location>
        <begin position="67"/>
        <end position="78"/>
    </location>
</feature>
<keyword evidence="2" id="KW-0449">Lipoprotein</keyword>
<organism evidence="2 3">
    <name type="scientific">Arenicella xantha</name>
    <dbReference type="NCBI Taxonomy" id="644221"/>
    <lineage>
        <taxon>Bacteria</taxon>
        <taxon>Pseudomonadati</taxon>
        <taxon>Pseudomonadota</taxon>
        <taxon>Gammaproteobacteria</taxon>
        <taxon>Arenicellales</taxon>
        <taxon>Arenicellaceae</taxon>
        <taxon>Arenicella</taxon>
    </lineage>
</organism>
<dbReference type="Gene3D" id="3.30.310.170">
    <property type="entry name" value="Outer membrane protein assembly factor BamC"/>
    <property type="match status" value="1"/>
</dbReference>
<dbReference type="Proteomes" id="UP000253083">
    <property type="component" value="Unassembled WGS sequence"/>
</dbReference>